<dbReference type="Pfam" id="PF00453">
    <property type="entry name" value="Ribosomal_L20"/>
    <property type="match status" value="1"/>
</dbReference>
<reference evidence="7" key="1">
    <citation type="submission" date="2020-11" db="EMBL/GenBank/DDBJ databases">
        <authorList>
            <person name="Tran Van P."/>
        </authorList>
    </citation>
    <scope>NUCLEOTIDE SEQUENCE</scope>
</reference>
<gene>
    <name evidence="7" type="ORF">TDIB3V08_LOCUS8118</name>
</gene>
<accession>A0A7R8VNP7</accession>
<evidence type="ECO:0000256" key="6">
    <source>
        <dbReference type="RuleBase" id="RU000561"/>
    </source>
</evidence>
<dbReference type="GO" id="GO:0003735">
    <property type="term" value="F:structural constituent of ribosome"/>
    <property type="evidence" value="ECO:0007669"/>
    <property type="project" value="InterPro"/>
</dbReference>
<name>A0A7R8VNP7_TIMDO</name>
<dbReference type="CDD" id="cd07026">
    <property type="entry name" value="Ribosomal_L20"/>
    <property type="match status" value="1"/>
</dbReference>
<dbReference type="EMBL" id="OA568824">
    <property type="protein sequence ID" value="CAD7201927.1"/>
    <property type="molecule type" value="Genomic_DNA"/>
</dbReference>
<dbReference type="FunFam" id="1.10.1900.20:FF:000001">
    <property type="entry name" value="50S ribosomal protein L20"/>
    <property type="match status" value="1"/>
</dbReference>
<dbReference type="GO" id="GO:0019843">
    <property type="term" value="F:rRNA binding"/>
    <property type="evidence" value="ECO:0007669"/>
    <property type="project" value="InterPro"/>
</dbReference>
<comment type="similarity">
    <text evidence="1 6">Belongs to the bacterial ribosomal protein bL20 family.</text>
</comment>
<dbReference type="GO" id="GO:0005840">
    <property type="term" value="C:ribosome"/>
    <property type="evidence" value="ECO:0007669"/>
    <property type="project" value="UniProtKB-KW"/>
</dbReference>
<protein>
    <recommendedName>
        <fullName evidence="4">Large ribosomal subunit protein bL20m</fullName>
    </recommendedName>
    <alternativeName>
        <fullName evidence="5">39S ribosomal protein L20, mitochondrial</fullName>
    </alternativeName>
</protein>
<dbReference type="SUPFAM" id="SSF74731">
    <property type="entry name" value="Ribosomal protein L20"/>
    <property type="match status" value="1"/>
</dbReference>
<dbReference type="GO" id="GO:0006412">
    <property type="term" value="P:translation"/>
    <property type="evidence" value="ECO:0007669"/>
    <property type="project" value="InterPro"/>
</dbReference>
<evidence type="ECO:0000256" key="2">
    <source>
        <dbReference type="ARBA" id="ARBA00022980"/>
    </source>
</evidence>
<dbReference type="InterPro" id="IPR035566">
    <property type="entry name" value="Ribosomal_protein_bL20_C"/>
</dbReference>
<evidence type="ECO:0000256" key="5">
    <source>
        <dbReference type="ARBA" id="ARBA00076245"/>
    </source>
</evidence>
<evidence type="ECO:0000256" key="1">
    <source>
        <dbReference type="ARBA" id="ARBA00007698"/>
    </source>
</evidence>
<evidence type="ECO:0000313" key="7">
    <source>
        <dbReference type="EMBL" id="CAD7201927.1"/>
    </source>
</evidence>
<dbReference type="AlphaFoldDB" id="A0A7R8VNP7"/>
<keyword evidence="2 6" id="KW-0689">Ribosomal protein</keyword>
<dbReference type="PANTHER" id="PTHR10986">
    <property type="entry name" value="39S RIBOSOMAL PROTEIN L20"/>
    <property type="match status" value="1"/>
</dbReference>
<dbReference type="NCBIfam" id="TIGR01032">
    <property type="entry name" value="rplT_bact"/>
    <property type="match status" value="1"/>
</dbReference>
<dbReference type="PRINTS" id="PR00062">
    <property type="entry name" value="RIBOSOMALL20"/>
</dbReference>
<organism evidence="7">
    <name type="scientific">Timema douglasi</name>
    <name type="common">Walking stick</name>
    <dbReference type="NCBI Taxonomy" id="61478"/>
    <lineage>
        <taxon>Eukaryota</taxon>
        <taxon>Metazoa</taxon>
        <taxon>Ecdysozoa</taxon>
        <taxon>Arthropoda</taxon>
        <taxon>Hexapoda</taxon>
        <taxon>Insecta</taxon>
        <taxon>Pterygota</taxon>
        <taxon>Neoptera</taxon>
        <taxon>Polyneoptera</taxon>
        <taxon>Phasmatodea</taxon>
        <taxon>Timematodea</taxon>
        <taxon>Timematoidea</taxon>
        <taxon>Timematidae</taxon>
        <taxon>Timema</taxon>
    </lineage>
</organism>
<dbReference type="Gene3D" id="1.10.1900.20">
    <property type="entry name" value="Ribosomal protein L20"/>
    <property type="match status" value="1"/>
</dbReference>
<dbReference type="Gene3D" id="6.10.160.10">
    <property type="match status" value="1"/>
</dbReference>
<sequence>MVFQTAALFIRSRGPDEFWKKRKIFRLSAHFRGRSRNCYSIAIRSVHRAMVFATQGRKLKKEDMKILWDTRITAACEEHNFTYPLLQEGLARSNVLLNRKSLADLAAWEPRTFEALKNLAWKRVAQDGLPGVSDVGDPPAGVITRGMLK</sequence>
<dbReference type="InterPro" id="IPR005813">
    <property type="entry name" value="Ribosomal_bL20"/>
</dbReference>
<dbReference type="GO" id="GO:1990904">
    <property type="term" value="C:ribonucleoprotein complex"/>
    <property type="evidence" value="ECO:0007669"/>
    <property type="project" value="UniProtKB-KW"/>
</dbReference>
<proteinExistence type="inferred from homology"/>
<evidence type="ECO:0000256" key="4">
    <source>
        <dbReference type="ARBA" id="ARBA00072767"/>
    </source>
</evidence>
<evidence type="ECO:0000256" key="3">
    <source>
        <dbReference type="ARBA" id="ARBA00023274"/>
    </source>
</evidence>
<keyword evidence="3 6" id="KW-0687">Ribonucleoprotein</keyword>